<protein>
    <recommendedName>
        <fullName evidence="5">CBS domain-containing protein</fullName>
    </recommendedName>
</protein>
<dbReference type="SMART" id="SM00116">
    <property type="entry name" value="CBS"/>
    <property type="match status" value="2"/>
</dbReference>
<dbReference type="RefSeq" id="WP_096206425.1">
    <property type="nucleotide sequence ID" value="NZ_FZMP01000196.1"/>
</dbReference>
<evidence type="ECO:0000256" key="2">
    <source>
        <dbReference type="ARBA" id="ARBA00022737"/>
    </source>
</evidence>
<dbReference type="Gene3D" id="3.10.580.10">
    <property type="entry name" value="CBS-domain"/>
    <property type="match status" value="1"/>
</dbReference>
<dbReference type="Proteomes" id="UP000218615">
    <property type="component" value="Unassembled WGS sequence"/>
</dbReference>
<keyword evidence="4" id="KW-0129">CBS domain</keyword>
<evidence type="ECO:0000256" key="1">
    <source>
        <dbReference type="ARBA" id="ARBA00022605"/>
    </source>
</evidence>
<dbReference type="STRING" id="1392998.ANME2D_00999"/>
<dbReference type="GO" id="GO:0009086">
    <property type="term" value="P:methionine biosynthetic process"/>
    <property type="evidence" value="ECO:0007669"/>
    <property type="project" value="UniProtKB-KW"/>
</dbReference>
<dbReference type="InterPro" id="IPR046342">
    <property type="entry name" value="CBS_dom_sf"/>
</dbReference>
<dbReference type="GO" id="GO:0003677">
    <property type="term" value="F:DNA binding"/>
    <property type="evidence" value="ECO:0007669"/>
    <property type="project" value="InterPro"/>
</dbReference>
<dbReference type="GO" id="GO:0006355">
    <property type="term" value="P:regulation of DNA-templated transcription"/>
    <property type="evidence" value="ECO:0007669"/>
    <property type="project" value="InterPro"/>
</dbReference>
<dbReference type="SUPFAM" id="SSF46785">
    <property type="entry name" value="Winged helix' DNA-binding domain"/>
    <property type="match status" value="1"/>
</dbReference>
<dbReference type="InterPro" id="IPR005104">
    <property type="entry name" value="WHTH_HrcA_DNA-bd"/>
</dbReference>
<keyword evidence="1" id="KW-0028">Amino-acid biosynthesis</keyword>
<dbReference type="InterPro" id="IPR016436">
    <property type="entry name" value="UCP005063_CBS"/>
</dbReference>
<dbReference type="PROSITE" id="PS51371">
    <property type="entry name" value="CBS"/>
    <property type="match status" value="2"/>
</dbReference>
<evidence type="ECO:0000259" key="5">
    <source>
        <dbReference type="PROSITE" id="PS51371"/>
    </source>
</evidence>
<sequence>MELTPIQKEILTALINLYRERKLAIKGEDIAEVINRNPGTVRNQMQSLKALGLVEGVPGPKGGYKATGETYRALCLLEMEKETVVPIKRNDELIPNATAAEISFTTVRHPDLCNATVHVIGDIKKFDIGDIIMIGPTPVNKLVMRGEVIGRDDIQNSILFVIQEMVSLPKKPVKNYIKKQTITIPAIATIQEASRILVDNKIHGAPVKDKNAIVGIVTLTDIGKTLADGKTSLKIKDIMSKRIISVDAELPLYEVVKVFSKEKVGRLLVRSNGDIVGLISKTDILDKLAVYG</sequence>
<dbReference type="EMBL" id="FZMP01000196">
    <property type="protein sequence ID" value="SNQ61784.1"/>
    <property type="molecule type" value="Genomic_DNA"/>
</dbReference>
<feature type="domain" description="CBS" evidence="5">
    <location>
        <begin position="177"/>
        <end position="232"/>
    </location>
</feature>
<dbReference type="PIRSF" id="PIRSF005063">
    <property type="entry name" value="UCP005063_CBS_MJ1232"/>
    <property type="match status" value="1"/>
</dbReference>
<gene>
    <name evidence="6" type="ORF">MNV_50043</name>
</gene>
<dbReference type="Pfam" id="PF00571">
    <property type="entry name" value="CBS"/>
    <property type="match status" value="2"/>
</dbReference>
<feature type="domain" description="CBS" evidence="5">
    <location>
        <begin position="239"/>
        <end position="292"/>
    </location>
</feature>
<dbReference type="InterPro" id="IPR036388">
    <property type="entry name" value="WH-like_DNA-bd_sf"/>
</dbReference>
<reference evidence="7" key="1">
    <citation type="submission" date="2017-06" db="EMBL/GenBank/DDBJ databases">
        <authorList>
            <person name="Cremers G."/>
        </authorList>
    </citation>
    <scope>NUCLEOTIDE SEQUENCE [LARGE SCALE GENOMIC DNA]</scope>
</reference>
<evidence type="ECO:0000313" key="7">
    <source>
        <dbReference type="Proteomes" id="UP000218615"/>
    </source>
</evidence>
<dbReference type="PANTHER" id="PTHR48108">
    <property type="entry name" value="CBS DOMAIN-CONTAINING PROTEIN CBSX2, CHLOROPLASTIC"/>
    <property type="match status" value="1"/>
</dbReference>
<dbReference type="InterPro" id="IPR000644">
    <property type="entry name" value="CBS_dom"/>
</dbReference>
<keyword evidence="7" id="KW-1185">Reference proteome</keyword>
<name>A0A284VR68_9EURY</name>
<proteinExistence type="predicted"/>
<dbReference type="Gene3D" id="1.10.10.10">
    <property type="entry name" value="Winged helix-like DNA-binding domain superfamily/Winged helix DNA-binding domain"/>
    <property type="match status" value="1"/>
</dbReference>
<dbReference type="PANTHER" id="PTHR48108:SF23">
    <property type="entry name" value="CBS DOMAIN-CONTAINING PROTEIN"/>
    <property type="match status" value="1"/>
</dbReference>
<accession>A0A284VR68</accession>
<evidence type="ECO:0000256" key="4">
    <source>
        <dbReference type="PROSITE-ProRule" id="PRU00703"/>
    </source>
</evidence>
<evidence type="ECO:0000256" key="3">
    <source>
        <dbReference type="ARBA" id="ARBA00023167"/>
    </source>
</evidence>
<dbReference type="AlphaFoldDB" id="A0A284VR68"/>
<keyword evidence="2" id="KW-0677">Repeat</keyword>
<dbReference type="Pfam" id="PF03444">
    <property type="entry name" value="WHD_HrcA"/>
    <property type="match status" value="1"/>
</dbReference>
<dbReference type="OrthoDB" id="64432at2157"/>
<evidence type="ECO:0000313" key="6">
    <source>
        <dbReference type="EMBL" id="SNQ61784.1"/>
    </source>
</evidence>
<dbReference type="SUPFAM" id="SSF54631">
    <property type="entry name" value="CBS-domain pair"/>
    <property type="match status" value="1"/>
</dbReference>
<organism evidence="6 7">
    <name type="scientific">Candidatus Methanoperedens nitratireducens</name>
    <dbReference type="NCBI Taxonomy" id="1392998"/>
    <lineage>
        <taxon>Archaea</taxon>
        <taxon>Methanobacteriati</taxon>
        <taxon>Methanobacteriota</taxon>
        <taxon>Stenosarchaea group</taxon>
        <taxon>Methanomicrobia</taxon>
        <taxon>Methanosarcinales</taxon>
        <taxon>ANME-2 cluster</taxon>
        <taxon>Candidatus Methanoperedentaceae</taxon>
        <taxon>Candidatus Methanoperedens</taxon>
    </lineage>
</organism>
<dbReference type="InterPro" id="IPR036390">
    <property type="entry name" value="WH_DNA-bd_sf"/>
</dbReference>
<keyword evidence="3" id="KW-0486">Methionine biosynthesis</keyword>
<dbReference type="InterPro" id="IPR051462">
    <property type="entry name" value="CBS_domain-containing"/>
</dbReference>